<reference evidence="2 3" key="1">
    <citation type="submission" date="2019-01" db="EMBL/GenBank/DDBJ databases">
        <title>Draft genome sequences of three monokaryotic isolates of the white-rot basidiomycete fungus Dichomitus squalens.</title>
        <authorList>
            <consortium name="DOE Joint Genome Institute"/>
            <person name="Lopez S.C."/>
            <person name="Andreopoulos B."/>
            <person name="Pangilinan J."/>
            <person name="Lipzen A."/>
            <person name="Riley R."/>
            <person name="Ahrendt S."/>
            <person name="Ng V."/>
            <person name="Barry K."/>
            <person name="Daum C."/>
            <person name="Grigoriev I.V."/>
            <person name="Hilden K.S."/>
            <person name="Makela M.R."/>
            <person name="de Vries R.P."/>
        </authorList>
    </citation>
    <scope>NUCLEOTIDE SEQUENCE [LARGE SCALE GENOMIC DNA]</scope>
    <source>
        <strain evidence="2 3">CBS 464.89</strain>
    </source>
</reference>
<protein>
    <submittedName>
        <fullName evidence="2">Uncharacterized protein</fullName>
    </submittedName>
</protein>
<evidence type="ECO:0000313" key="2">
    <source>
        <dbReference type="EMBL" id="TBU61454.1"/>
    </source>
</evidence>
<dbReference type="AlphaFoldDB" id="A0A4Q9NU74"/>
<sequence>MPLALPWEVIERAVDHSVDDASALFNLSLTCRQLRPRSLCHIFGHFDLRSRDDVFALCDFLLGRPHLRPFIRSIAIRPTHFLPYPLLHVLSNLIACTFFTEDAEPPKTTFHTSTLSCCRLTANGVRSLSIHNLAFPTLLSFSRIISAFKKLEVLACSRVEIKKDVVLHPGQLERLSKHLQLRKLSVEWGVDASVAALLLKLAKPTLESLVLAPTIGTANPYAQLRATSEASSWARVKCLVIKTTLQTKDVVLAVKLLKAFHPASLRAVTVSFHSTSYGDYISILADEAHWELCLELERVLRRFPAHTMLFSADEPPAQTPSAFIGTRSWTTPPQVNRAVHVNRPSEPSRSRLEASGCDHLY</sequence>
<name>A0A4Q9NU74_9APHY</name>
<evidence type="ECO:0000313" key="3">
    <source>
        <dbReference type="Proteomes" id="UP000292082"/>
    </source>
</evidence>
<accession>A0A4Q9NU74</accession>
<evidence type="ECO:0000256" key="1">
    <source>
        <dbReference type="SAM" id="MobiDB-lite"/>
    </source>
</evidence>
<gene>
    <name evidence="2" type="ORF">BD310DRAFT_196617</name>
</gene>
<feature type="region of interest" description="Disordered" evidence="1">
    <location>
        <begin position="341"/>
        <end position="361"/>
    </location>
</feature>
<dbReference type="EMBL" id="ML145098">
    <property type="protein sequence ID" value="TBU61454.1"/>
    <property type="molecule type" value="Genomic_DNA"/>
</dbReference>
<keyword evidence="3" id="KW-1185">Reference proteome</keyword>
<dbReference type="Proteomes" id="UP000292082">
    <property type="component" value="Unassembled WGS sequence"/>
</dbReference>
<organism evidence="2 3">
    <name type="scientific">Dichomitus squalens</name>
    <dbReference type="NCBI Taxonomy" id="114155"/>
    <lineage>
        <taxon>Eukaryota</taxon>
        <taxon>Fungi</taxon>
        <taxon>Dikarya</taxon>
        <taxon>Basidiomycota</taxon>
        <taxon>Agaricomycotina</taxon>
        <taxon>Agaricomycetes</taxon>
        <taxon>Polyporales</taxon>
        <taxon>Polyporaceae</taxon>
        <taxon>Dichomitus</taxon>
    </lineage>
</organism>
<proteinExistence type="predicted"/>